<dbReference type="RefSeq" id="WP_101473661.1">
    <property type="nucleotide sequence ID" value="NZ_CP060637.1"/>
</dbReference>
<feature type="coiled-coil region" evidence="1">
    <location>
        <begin position="20"/>
        <end position="47"/>
    </location>
</feature>
<dbReference type="Proteomes" id="UP000515913">
    <property type="component" value="Chromosome"/>
</dbReference>
<evidence type="ECO:0000256" key="1">
    <source>
        <dbReference type="SAM" id="Coils"/>
    </source>
</evidence>
<dbReference type="AlphaFoldDB" id="A0A7G9GWP5"/>
<dbReference type="KEGG" id="fho:H9Q81_10010"/>
<dbReference type="EMBL" id="CP060637">
    <property type="protein sequence ID" value="QNM15227.1"/>
    <property type="molecule type" value="Genomic_DNA"/>
</dbReference>
<gene>
    <name evidence="2" type="ORF">H9Q81_10010</name>
</gene>
<name>A0A7G9GWP5_9FUSO</name>
<keyword evidence="1" id="KW-0175">Coiled coil</keyword>
<organism evidence="2 3">
    <name type="scientific">Fusobacterium hominis</name>
    <dbReference type="NCBI Taxonomy" id="2764326"/>
    <lineage>
        <taxon>Bacteria</taxon>
        <taxon>Fusobacteriati</taxon>
        <taxon>Fusobacteriota</taxon>
        <taxon>Fusobacteriia</taxon>
        <taxon>Fusobacteriales</taxon>
        <taxon>Fusobacteriaceae</taxon>
        <taxon>Fusobacterium</taxon>
    </lineage>
</organism>
<proteinExistence type="predicted"/>
<accession>A0A7G9GWP5</accession>
<protein>
    <submittedName>
        <fullName evidence="2">Uncharacterized protein</fullName>
    </submittedName>
</protein>
<sequence length="86" mass="9918">MTEFETWEESLYDSTFETIFDALVDEYKKGEITMEELKRNAEEQQQVLLNAFFEGETKSAYCNAVVDAHQFVIALINKGKLVVESN</sequence>
<evidence type="ECO:0000313" key="2">
    <source>
        <dbReference type="EMBL" id="QNM15227.1"/>
    </source>
</evidence>
<keyword evidence="3" id="KW-1185">Reference proteome</keyword>
<evidence type="ECO:0000313" key="3">
    <source>
        <dbReference type="Proteomes" id="UP000515913"/>
    </source>
</evidence>
<reference evidence="2 3" key="1">
    <citation type="submission" date="2020-08" db="EMBL/GenBank/DDBJ databases">
        <authorList>
            <person name="Liu C."/>
            <person name="Sun Q."/>
        </authorList>
    </citation>
    <scope>NUCLEOTIDE SEQUENCE [LARGE SCALE GENOMIC DNA]</scope>
    <source>
        <strain evidence="2 3">NSJ-57</strain>
    </source>
</reference>